<reference evidence="6" key="1">
    <citation type="submission" date="2019-02" db="EMBL/GenBank/DDBJ databases">
        <authorList>
            <person name="Fang M.L."/>
            <person name="Zhang Y."/>
        </authorList>
    </citation>
    <scope>NUCLEOTIDE SEQUENCE</scope>
    <source>
        <strain evidence="6">YMF1.01838</strain>
    </source>
</reference>
<sequence length="178" mass="20424">MIYNALLKYGYSNFQLEILEYCDPKDCIKKEQYFIELLKPEYNILKSAGSRLGHKHSEETLVKFRNRKHSLETLLKMSNAKKGKTLSKETIAKLIGRKLSEETRQKMSEIRKGGTKPEGSGRPSQKIEVFDNNINQTKTYDSISEAAIALGIRKSAISTYISSNTNKLFKSRYTFKKV</sequence>
<dbReference type="EMBL" id="MK550697">
    <property type="protein sequence ID" value="QBM09688.1"/>
    <property type="molecule type" value="Genomic_DNA"/>
</dbReference>
<evidence type="ECO:0000256" key="3">
    <source>
        <dbReference type="ARBA" id="ARBA00022801"/>
    </source>
</evidence>
<dbReference type="InterPro" id="IPR006350">
    <property type="entry name" value="Intron_endoG1"/>
</dbReference>
<dbReference type="SMART" id="SM00497">
    <property type="entry name" value="IENR1"/>
    <property type="match status" value="1"/>
</dbReference>
<evidence type="ECO:0000256" key="2">
    <source>
        <dbReference type="ARBA" id="ARBA00022759"/>
    </source>
</evidence>
<keyword evidence="1" id="KW-0540">Nuclease</keyword>
<evidence type="ECO:0000256" key="4">
    <source>
        <dbReference type="SAM" id="MobiDB-lite"/>
    </source>
</evidence>
<proteinExistence type="predicted"/>
<evidence type="ECO:0000313" key="6">
    <source>
        <dbReference type="EMBL" id="QBM09688.1"/>
    </source>
</evidence>
<dbReference type="InterPro" id="IPR003611">
    <property type="entry name" value="NUMOD3"/>
</dbReference>
<dbReference type="GO" id="GO:0004519">
    <property type="term" value="F:endonuclease activity"/>
    <property type="evidence" value="ECO:0007669"/>
    <property type="project" value="UniProtKB-KW"/>
</dbReference>
<evidence type="ECO:0000256" key="1">
    <source>
        <dbReference type="ARBA" id="ARBA00022722"/>
    </source>
</evidence>
<dbReference type="NCBIfam" id="TIGR01453">
    <property type="entry name" value="grpIintron_endo"/>
    <property type="match status" value="1"/>
</dbReference>
<dbReference type="Gene3D" id="3.40.1440.10">
    <property type="entry name" value="GIY-YIG endonuclease"/>
    <property type="match status" value="1"/>
</dbReference>
<keyword evidence="3" id="KW-0378">Hydrolase</keyword>
<dbReference type="InterPro" id="IPR010896">
    <property type="entry name" value="NUMOD1"/>
</dbReference>
<feature type="domain" description="Nuclease associated modular" evidence="5">
    <location>
        <begin position="65"/>
        <end position="81"/>
    </location>
</feature>
<dbReference type="Pfam" id="PF07460">
    <property type="entry name" value="NUMOD3"/>
    <property type="match status" value="2"/>
</dbReference>
<protein>
    <recommendedName>
        <fullName evidence="5">Nuclease associated modular domain-containing protein</fullName>
    </recommendedName>
</protein>
<dbReference type="AlphaFoldDB" id="A0A482DS45"/>
<dbReference type="SMART" id="SM00496">
    <property type="entry name" value="IENR2"/>
    <property type="match status" value="2"/>
</dbReference>
<evidence type="ECO:0000259" key="5">
    <source>
        <dbReference type="SMART" id="SM00496"/>
    </source>
</evidence>
<keyword evidence="2" id="KW-0255">Endonuclease</keyword>
<dbReference type="Pfam" id="PF07453">
    <property type="entry name" value="NUMOD1"/>
    <property type="match status" value="1"/>
</dbReference>
<gene>
    <name evidence="6" type="primary">orf178</name>
</gene>
<accession>A0A482DS45</accession>
<dbReference type="GO" id="GO:0016787">
    <property type="term" value="F:hydrolase activity"/>
    <property type="evidence" value="ECO:0007669"/>
    <property type="project" value="UniProtKB-KW"/>
</dbReference>
<dbReference type="SUPFAM" id="SSF82771">
    <property type="entry name" value="GIY-YIG endonuclease"/>
    <property type="match status" value="1"/>
</dbReference>
<geneLocation type="mitochondrion" evidence="6"/>
<keyword evidence="6" id="KW-0496">Mitochondrion</keyword>
<dbReference type="InterPro" id="IPR035901">
    <property type="entry name" value="GIY-YIG_endonuc_sf"/>
</dbReference>
<feature type="region of interest" description="Disordered" evidence="4">
    <location>
        <begin position="104"/>
        <end position="125"/>
    </location>
</feature>
<dbReference type="GO" id="GO:0003677">
    <property type="term" value="F:DNA binding"/>
    <property type="evidence" value="ECO:0007669"/>
    <property type="project" value="InterPro"/>
</dbReference>
<name>A0A482DS45_9PEZI</name>
<feature type="domain" description="Nuclease associated modular" evidence="5">
    <location>
        <begin position="95"/>
        <end position="111"/>
    </location>
</feature>
<dbReference type="InterPro" id="IPR003647">
    <property type="entry name" value="Intron_nuc_1_rpt"/>
</dbReference>
<dbReference type="SUPFAM" id="SSF64496">
    <property type="entry name" value="DNA-binding domain of intron-encoded endonucleases"/>
    <property type="match status" value="1"/>
</dbReference>
<organism evidence="6">
    <name type="scientific">Dactylella sp</name>
    <dbReference type="NCBI Taxonomy" id="1814903"/>
    <lineage>
        <taxon>Eukaryota</taxon>
        <taxon>Fungi</taxon>
        <taxon>Dikarya</taxon>
        <taxon>Ascomycota</taxon>
        <taxon>Pezizomycotina</taxon>
        <taxon>Orbiliomycetes</taxon>
        <taxon>Orbiliales</taxon>
        <taxon>Orbiliaceae</taxon>
        <taxon>Dactylella</taxon>
    </lineage>
</organism>